<sequence>MSRESKVTERRWIILAQDGRHVTMGRAAPPSEAEVEAAAVALTAQGLAGWLATLDGNYWSRRRVALTPVQMLGGGATLDWPAAITAFEVARQRALRPL</sequence>
<dbReference type="AlphaFoldDB" id="A0A2W7I9Q2"/>
<comment type="caution">
    <text evidence="1">The sequence shown here is derived from an EMBL/GenBank/DDBJ whole genome shotgun (WGS) entry which is preliminary data.</text>
</comment>
<proteinExistence type="predicted"/>
<dbReference type="EMBL" id="QKYU01000020">
    <property type="protein sequence ID" value="PZW41815.1"/>
    <property type="molecule type" value="Genomic_DNA"/>
</dbReference>
<name>A0A2W7I9Q2_9PROT</name>
<reference evidence="1 2" key="1">
    <citation type="submission" date="2018-06" db="EMBL/GenBank/DDBJ databases">
        <title>Genomic Encyclopedia of Archaeal and Bacterial Type Strains, Phase II (KMG-II): from individual species to whole genera.</title>
        <authorList>
            <person name="Goeker M."/>
        </authorList>
    </citation>
    <scope>NUCLEOTIDE SEQUENCE [LARGE SCALE GENOMIC DNA]</scope>
    <source>
        <strain evidence="1 2">DSM 24525</strain>
    </source>
</reference>
<keyword evidence="2" id="KW-1185">Reference proteome</keyword>
<protein>
    <submittedName>
        <fullName evidence="1">Uncharacterized protein</fullName>
    </submittedName>
</protein>
<gene>
    <name evidence="1" type="ORF">C8P66_1205</name>
</gene>
<dbReference type="Proteomes" id="UP000249688">
    <property type="component" value="Unassembled WGS sequence"/>
</dbReference>
<organism evidence="1 2">
    <name type="scientific">Humitalea rosea</name>
    <dbReference type="NCBI Taxonomy" id="990373"/>
    <lineage>
        <taxon>Bacteria</taxon>
        <taxon>Pseudomonadati</taxon>
        <taxon>Pseudomonadota</taxon>
        <taxon>Alphaproteobacteria</taxon>
        <taxon>Acetobacterales</taxon>
        <taxon>Roseomonadaceae</taxon>
        <taxon>Humitalea</taxon>
    </lineage>
</organism>
<evidence type="ECO:0000313" key="2">
    <source>
        <dbReference type="Proteomes" id="UP000249688"/>
    </source>
</evidence>
<dbReference type="OrthoDB" id="7273111at2"/>
<accession>A0A2W7I9Q2</accession>
<dbReference type="RefSeq" id="WP_111399398.1">
    <property type="nucleotide sequence ID" value="NZ_QKYU01000020.1"/>
</dbReference>
<evidence type="ECO:0000313" key="1">
    <source>
        <dbReference type="EMBL" id="PZW41815.1"/>
    </source>
</evidence>